<sequence length="159" mass="17332">MCHKNRGPRCSTCHKPAPRHRCRCPAKHASVQTATAPHDAPPTYAAMIDPQPPTTTLLPSSLQTRCGSNSCGGHGYGGCGHRRRHCRGPVSLLVSLVIRKVQEKKERERLAAVLINEGEGEGQERGVIEAADEKAMEMNKEGKDEDVKVLTKSVRSMSL</sequence>
<protein>
    <submittedName>
        <fullName evidence="1">Uncharacterized protein</fullName>
    </submittedName>
</protein>
<comment type="caution">
    <text evidence="1">The sequence shown here is derived from an EMBL/GenBank/DDBJ whole genome shotgun (WGS) entry which is preliminary data.</text>
</comment>
<name>A0A8H3FLB6_9LECA</name>
<dbReference type="Proteomes" id="UP000664534">
    <property type="component" value="Unassembled WGS sequence"/>
</dbReference>
<gene>
    <name evidence="1" type="ORF">IMSHALPRED_006482</name>
</gene>
<proteinExistence type="predicted"/>
<dbReference type="OrthoDB" id="10551608at2759"/>
<accession>A0A8H3FLB6</accession>
<evidence type="ECO:0000313" key="2">
    <source>
        <dbReference type="Proteomes" id="UP000664534"/>
    </source>
</evidence>
<keyword evidence="2" id="KW-1185">Reference proteome</keyword>
<reference evidence="1" key="1">
    <citation type="submission" date="2021-03" db="EMBL/GenBank/DDBJ databases">
        <authorList>
            <person name="Tagirdzhanova G."/>
        </authorList>
    </citation>
    <scope>NUCLEOTIDE SEQUENCE</scope>
</reference>
<organism evidence="1 2">
    <name type="scientific">Imshaugia aleurites</name>
    <dbReference type="NCBI Taxonomy" id="172621"/>
    <lineage>
        <taxon>Eukaryota</taxon>
        <taxon>Fungi</taxon>
        <taxon>Dikarya</taxon>
        <taxon>Ascomycota</taxon>
        <taxon>Pezizomycotina</taxon>
        <taxon>Lecanoromycetes</taxon>
        <taxon>OSLEUM clade</taxon>
        <taxon>Lecanoromycetidae</taxon>
        <taxon>Lecanorales</taxon>
        <taxon>Lecanorineae</taxon>
        <taxon>Parmeliaceae</taxon>
        <taxon>Imshaugia</taxon>
    </lineage>
</organism>
<evidence type="ECO:0000313" key="1">
    <source>
        <dbReference type="EMBL" id="CAF9925469.1"/>
    </source>
</evidence>
<dbReference type="AlphaFoldDB" id="A0A8H3FLB6"/>
<dbReference type="EMBL" id="CAJPDT010000039">
    <property type="protein sequence ID" value="CAF9925469.1"/>
    <property type="molecule type" value="Genomic_DNA"/>
</dbReference>